<keyword evidence="3" id="KW-1185">Reference proteome</keyword>
<gene>
    <name evidence="2" type="ORF">C8F04DRAFT_1173352</name>
</gene>
<feature type="region of interest" description="Disordered" evidence="1">
    <location>
        <begin position="1"/>
        <end position="44"/>
    </location>
</feature>
<feature type="compositionally biased region" description="Basic residues" evidence="1">
    <location>
        <begin position="185"/>
        <end position="195"/>
    </location>
</feature>
<feature type="region of interest" description="Disordered" evidence="1">
    <location>
        <begin position="385"/>
        <end position="462"/>
    </location>
</feature>
<protein>
    <submittedName>
        <fullName evidence="2">Uncharacterized protein</fullName>
    </submittedName>
</protein>
<comment type="caution">
    <text evidence="2">The sequence shown here is derived from an EMBL/GenBank/DDBJ whole genome shotgun (WGS) entry which is preliminary data.</text>
</comment>
<feature type="compositionally biased region" description="Low complexity" evidence="1">
    <location>
        <begin position="248"/>
        <end position="264"/>
    </location>
</feature>
<name>A0AAD6TJF1_9AGAR</name>
<sequence length="462" mass="50233">MIPPDCNAAERDNTGHPRLPVRAGIEDDNESDYGGSEDDEDDPAKLKNFNVKESFHHAQAVQKRSKGLLGNPGRPVQKPSAATLGVWSDLRYDTIPEARNLIQWMLAGCPRVCAMFVYLCDHYGQNPLHLRTPGIQYLIRQQNSAQQPWLVLTTGDATPMSCRGEYQGMPPASRTQNREQWPRTPHPRCMKRPRTHTAPPVHEATPPAQPTVADMDEPMPAPSGHQEDLFEPSYLGRSPPPAGDDPSDAASASASLTRALDAASQRSPRLWSPGARNIRGEWPAATDMRGTRMLPNDARAMRFVNFIAPLGEGTSIDRTRFVDLLIRRFSVLGLFERHVQRGQWVDAALTLEHYPFDCSDLTLLQVFSWHPAAAAFAASAALNAPATPQPSAAAPPPAPPLNPAPFAPDVEMQPAEDGEIPENGTPMNGGTIIVNGTGGPPPDSWDAPVDAANIPLPDEGED</sequence>
<dbReference type="AlphaFoldDB" id="A0AAD6TJF1"/>
<feature type="region of interest" description="Disordered" evidence="1">
    <location>
        <begin position="164"/>
        <end position="277"/>
    </location>
</feature>
<organism evidence="2 3">
    <name type="scientific">Mycena alexandri</name>
    <dbReference type="NCBI Taxonomy" id="1745969"/>
    <lineage>
        <taxon>Eukaryota</taxon>
        <taxon>Fungi</taxon>
        <taxon>Dikarya</taxon>
        <taxon>Basidiomycota</taxon>
        <taxon>Agaricomycotina</taxon>
        <taxon>Agaricomycetes</taxon>
        <taxon>Agaricomycetidae</taxon>
        <taxon>Agaricales</taxon>
        <taxon>Marasmiineae</taxon>
        <taxon>Mycenaceae</taxon>
        <taxon>Mycena</taxon>
    </lineage>
</organism>
<feature type="compositionally biased region" description="Acidic residues" evidence="1">
    <location>
        <begin position="26"/>
        <end position="42"/>
    </location>
</feature>
<evidence type="ECO:0000313" key="2">
    <source>
        <dbReference type="EMBL" id="KAJ7046410.1"/>
    </source>
</evidence>
<evidence type="ECO:0000313" key="3">
    <source>
        <dbReference type="Proteomes" id="UP001218188"/>
    </source>
</evidence>
<dbReference type="EMBL" id="JARJCM010000003">
    <property type="protein sequence ID" value="KAJ7046410.1"/>
    <property type="molecule type" value="Genomic_DNA"/>
</dbReference>
<evidence type="ECO:0000256" key="1">
    <source>
        <dbReference type="SAM" id="MobiDB-lite"/>
    </source>
</evidence>
<feature type="compositionally biased region" description="Pro residues" evidence="1">
    <location>
        <begin position="393"/>
        <end position="406"/>
    </location>
</feature>
<accession>A0AAD6TJF1</accession>
<proteinExistence type="predicted"/>
<dbReference type="Proteomes" id="UP001218188">
    <property type="component" value="Unassembled WGS sequence"/>
</dbReference>
<reference evidence="2" key="1">
    <citation type="submission" date="2023-03" db="EMBL/GenBank/DDBJ databases">
        <title>Massive genome expansion in bonnet fungi (Mycena s.s.) driven by repeated elements and novel gene families across ecological guilds.</title>
        <authorList>
            <consortium name="Lawrence Berkeley National Laboratory"/>
            <person name="Harder C.B."/>
            <person name="Miyauchi S."/>
            <person name="Viragh M."/>
            <person name="Kuo A."/>
            <person name="Thoen E."/>
            <person name="Andreopoulos B."/>
            <person name="Lu D."/>
            <person name="Skrede I."/>
            <person name="Drula E."/>
            <person name="Henrissat B."/>
            <person name="Morin E."/>
            <person name="Kohler A."/>
            <person name="Barry K."/>
            <person name="LaButti K."/>
            <person name="Morin E."/>
            <person name="Salamov A."/>
            <person name="Lipzen A."/>
            <person name="Mereny Z."/>
            <person name="Hegedus B."/>
            <person name="Baldrian P."/>
            <person name="Stursova M."/>
            <person name="Weitz H."/>
            <person name="Taylor A."/>
            <person name="Grigoriev I.V."/>
            <person name="Nagy L.G."/>
            <person name="Martin F."/>
            <person name="Kauserud H."/>
        </authorList>
    </citation>
    <scope>NUCLEOTIDE SEQUENCE</scope>
    <source>
        <strain evidence="2">CBHHK200</strain>
    </source>
</reference>